<evidence type="ECO:0000313" key="3">
    <source>
        <dbReference type="Proteomes" id="UP000242447"/>
    </source>
</evidence>
<feature type="signal peptide" evidence="1">
    <location>
        <begin position="1"/>
        <end position="19"/>
    </location>
</feature>
<dbReference type="AlphaFoldDB" id="A0A1W6NZ68"/>
<evidence type="ECO:0000313" key="2">
    <source>
        <dbReference type="EMBL" id="ARO14327.1"/>
    </source>
</evidence>
<protein>
    <submittedName>
        <fullName evidence="2">Uncharacterized protein</fullName>
    </submittedName>
</protein>
<dbReference type="OrthoDB" id="6520335at2"/>
<feature type="chain" id="PRO_5013071752" evidence="1">
    <location>
        <begin position="20"/>
        <end position="105"/>
    </location>
</feature>
<dbReference type="RefSeq" id="WP_157115619.1">
    <property type="nucleotide sequence ID" value="NZ_CP019937.1"/>
</dbReference>
<reference evidence="2 3" key="1">
    <citation type="submission" date="2017-02" db="EMBL/GenBank/DDBJ databases">
        <title>Ketogulonicigenium robustum SPU B003 Genome sequencing and assembly.</title>
        <authorList>
            <person name="Li Y."/>
            <person name="Liu L."/>
            <person name="Wang C."/>
            <person name="Zhang M."/>
            <person name="Zhang T."/>
            <person name="Zhang Y."/>
        </authorList>
    </citation>
    <scope>NUCLEOTIDE SEQUENCE [LARGE SCALE GENOMIC DNA]</scope>
    <source>
        <strain evidence="2 3">SPU_B003</strain>
    </source>
</reference>
<evidence type="ECO:0000256" key="1">
    <source>
        <dbReference type="SAM" id="SignalP"/>
    </source>
</evidence>
<sequence length="105" mass="11057">MRYALLPAALIALTTASHAQQPTWPVDGAARVPSKAMEFPTTLDPVGKPLDALLNEGASIISSFLGETGPIITIANDGKYTFCLIHGANPQTDQNVATSECYALN</sequence>
<organism evidence="2 3">
    <name type="scientific">Ketogulonicigenium robustum</name>
    <dbReference type="NCBI Taxonomy" id="92947"/>
    <lineage>
        <taxon>Bacteria</taxon>
        <taxon>Pseudomonadati</taxon>
        <taxon>Pseudomonadota</taxon>
        <taxon>Alphaproteobacteria</taxon>
        <taxon>Rhodobacterales</taxon>
        <taxon>Roseobacteraceae</taxon>
        <taxon>Ketogulonicigenium</taxon>
    </lineage>
</organism>
<keyword evidence="1" id="KW-0732">Signal</keyword>
<keyword evidence="3" id="KW-1185">Reference proteome</keyword>
<dbReference type="KEGG" id="kro:BVG79_00977"/>
<name>A0A1W6NZ68_9RHOB</name>
<accession>A0A1W6NZ68</accession>
<dbReference type="EMBL" id="CP019937">
    <property type="protein sequence ID" value="ARO14327.1"/>
    <property type="molecule type" value="Genomic_DNA"/>
</dbReference>
<proteinExistence type="predicted"/>
<dbReference type="Proteomes" id="UP000242447">
    <property type="component" value="Chromosome"/>
</dbReference>
<gene>
    <name evidence="2" type="ORF">BVG79_00977</name>
</gene>